<dbReference type="Proteomes" id="UP001205867">
    <property type="component" value="Unassembled WGS sequence"/>
</dbReference>
<feature type="compositionally biased region" description="Basic and acidic residues" evidence="1">
    <location>
        <begin position="483"/>
        <end position="493"/>
    </location>
</feature>
<feature type="signal peptide" evidence="3">
    <location>
        <begin position="1"/>
        <end position="29"/>
    </location>
</feature>
<feature type="transmembrane region" description="Helical" evidence="2">
    <location>
        <begin position="206"/>
        <end position="226"/>
    </location>
</feature>
<evidence type="ECO:0000313" key="6">
    <source>
        <dbReference type="Proteomes" id="UP001205867"/>
    </source>
</evidence>
<evidence type="ECO:0000259" key="4">
    <source>
        <dbReference type="Pfam" id="PF17173"/>
    </source>
</evidence>
<feature type="region of interest" description="Disordered" evidence="1">
    <location>
        <begin position="483"/>
        <end position="519"/>
    </location>
</feature>
<dbReference type="AlphaFoldDB" id="A0AAP3AF62"/>
<evidence type="ECO:0000256" key="1">
    <source>
        <dbReference type="SAM" id="MobiDB-lite"/>
    </source>
</evidence>
<protein>
    <submittedName>
        <fullName evidence="5">DUF5129 domain-containing protein</fullName>
    </submittedName>
</protein>
<organism evidence="5 6">
    <name type="scientific">Micrococcus luteus</name>
    <name type="common">Micrococcus lysodeikticus</name>
    <dbReference type="NCBI Taxonomy" id="1270"/>
    <lineage>
        <taxon>Bacteria</taxon>
        <taxon>Bacillati</taxon>
        <taxon>Actinomycetota</taxon>
        <taxon>Actinomycetes</taxon>
        <taxon>Micrococcales</taxon>
        <taxon>Micrococcaceae</taxon>
        <taxon>Micrococcus</taxon>
    </lineage>
</organism>
<evidence type="ECO:0000313" key="5">
    <source>
        <dbReference type="EMBL" id="MCV7628034.1"/>
    </source>
</evidence>
<feature type="domain" description="DUF5129" evidence="4">
    <location>
        <begin position="62"/>
        <end position="411"/>
    </location>
</feature>
<dbReference type="InterPro" id="IPR033435">
    <property type="entry name" value="DUF5129"/>
</dbReference>
<comment type="caution">
    <text evidence="5">The sequence shown here is derived from an EMBL/GenBank/DDBJ whole genome shotgun (WGS) entry which is preliminary data.</text>
</comment>
<accession>A0AAP3AF62</accession>
<keyword evidence="2" id="KW-1133">Transmembrane helix</keyword>
<proteinExistence type="predicted"/>
<reference evidence="5" key="1">
    <citation type="submission" date="2023-06" db="EMBL/GenBank/DDBJ databases">
        <title>lsaBGC provides a comprehensive framework for evolutionary analysis of biosynthetic gene clusters within focal taxa.</title>
        <authorList>
            <person name="Salamzade R."/>
            <person name="Sandstrom S."/>
            <person name="Kalan L.R."/>
        </authorList>
    </citation>
    <scope>NUCLEOTIDE SEQUENCE</scope>
    <source>
        <strain evidence="5">P3-SID899</strain>
    </source>
</reference>
<name>A0AAP3AF62_MICLU</name>
<dbReference type="EMBL" id="JALXKZ020000002">
    <property type="protein sequence ID" value="MCV7628034.1"/>
    <property type="molecule type" value="Genomic_DNA"/>
</dbReference>
<evidence type="ECO:0000256" key="2">
    <source>
        <dbReference type="SAM" id="Phobius"/>
    </source>
</evidence>
<keyword evidence="2" id="KW-0812">Transmembrane</keyword>
<feature type="chain" id="PRO_5042956632" evidence="3">
    <location>
        <begin position="30"/>
        <end position="519"/>
    </location>
</feature>
<sequence length="519" mass="55101">MTRPTHRTARRTLAAVALSAAALTGPAAAATVVALPVTAGVTGAVVAAAPQARAVAWEQVELVDDAGVIDPAQLRRDLAGIEFREPTRVAVVTERGPDLSALDDDRASQAFNGRVLERARAEHPDWLSADGQKWADGLVIVALDPDNRLIGVYVGEDRMLSTDQLRDVREAGHEAARAARWTDTVVEVTDAAAELIGRPWWQAPELWFGAGIVGVAGGGAAAAVLASRRRRRRRAADLLAEARAHLTSVTLEMDATEVNASTVPEDSPHAAALMERFRGFRRQALDASAELDRLEALPERSLHRTEHARAAEDVRDRACELDRLDDAVAAANTFLNRHPGWPAAWDQQTAPLRADLDAVGTLASSVGSAGPVRSAVAALESFRAEAQGRLEALGADLQDERLTPAAALDELDALRRRLTGLVSALADAEVAAFGKDEAERELLRDELRTHRGPARSARGSILDSALPADAYWTVVAFTTGHQAGERSVQDHRQAQSSSSGTGYGSSGGSFSGAGSSGRF</sequence>
<gene>
    <name evidence="5" type="ORF">M3A82_001550</name>
</gene>
<dbReference type="RefSeq" id="WP_363738841.1">
    <property type="nucleotide sequence ID" value="NZ_CP176570.1"/>
</dbReference>
<dbReference type="Pfam" id="PF17173">
    <property type="entry name" value="DUF5129"/>
    <property type="match status" value="1"/>
</dbReference>
<evidence type="ECO:0000256" key="3">
    <source>
        <dbReference type="SAM" id="SignalP"/>
    </source>
</evidence>
<feature type="compositionally biased region" description="Gly residues" evidence="1">
    <location>
        <begin position="501"/>
        <end position="519"/>
    </location>
</feature>
<keyword evidence="3" id="KW-0732">Signal</keyword>
<keyword evidence="2" id="KW-0472">Membrane</keyword>